<dbReference type="NCBIfam" id="TIGR01356">
    <property type="entry name" value="aroA"/>
    <property type="match status" value="1"/>
</dbReference>
<dbReference type="UniPathway" id="UPA00053">
    <property type="reaction ID" value="UER00089"/>
</dbReference>
<comment type="subcellular location">
    <subcellularLocation>
        <location evidence="9">Cytoplasm</location>
    </subcellularLocation>
</comment>
<feature type="binding site" evidence="9">
    <location>
        <position position="119"/>
    </location>
    <ligand>
        <name>phosphoenolpyruvate</name>
        <dbReference type="ChEBI" id="CHEBI:58702"/>
    </ligand>
</feature>
<evidence type="ECO:0000256" key="3">
    <source>
        <dbReference type="ARBA" id="ARBA00009948"/>
    </source>
</evidence>
<dbReference type="GO" id="GO:0008652">
    <property type="term" value="P:amino acid biosynthetic process"/>
    <property type="evidence" value="ECO:0007669"/>
    <property type="project" value="UniProtKB-KW"/>
</dbReference>
<dbReference type="PROSITE" id="PS00104">
    <property type="entry name" value="EPSP_SYNTHASE_1"/>
    <property type="match status" value="1"/>
</dbReference>
<keyword evidence="5 9" id="KW-0028">Amino-acid biosynthesis</keyword>
<feature type="binding site" evidence="9">
    <location>
        <position position="164"/>
    </location>
    <ligand>
        <name>3-phosphoshikimate</name>
        <dbReference type="ChEBI" id="CHEBI:145989"/>
    </ligand>
</feature>
<feature type="binding site" evidence="9">
    <location>
        <position position="340"/>
    </location>
    <ligand>
        <name>3-phosphoshikimate</name>
        <dbReference type="ChEBI" id="CHEBI:145989"/>
    </ligand>
</feature>
<feature type="binding site" evidence="9">
    <location>
        <position position="313"/>
    </location>
    <ligand>
        <name>3-phosphoshikimate</name>
        <dbReference type="ChEBI" id="CHEBI:145989"/>
    </ligand>
</feature>
<dbReference type="InterPro" id="IPR006264">
    <property type="entry name" value="EPSP_synthase"/>
</dbReference>
<gene>
    <name evidence="9 11" type="primary">aroA</name>
    <name evidence="11" type="ORF">TST_0498</name>
</gene>
<proteinExistence type="inferred from homology"/>
<dbReference type="STRING" id="1298851.TST_0498"/>
<dbReference type="Proteomes" id="UP000063234">
    <property type="component" value="Chromosome"/>
</dbReference>
<dbReference type="PANTHER" id="PTHR21090">
    <property type="entry name" value="AROM/DEHYDROQUINATE SYNTHASE"/>
    <property type="match status" value="1"/>
</dbReference>
<dbReference type="InterPro" id="IPR023193">
    <property type="entry name" value="EPSP_synthase_CS"/>
</dbReference>
<comment type="pathway">
    <text evidence="2 9">Metabolic intermediate biosynthesis; chorismate biosynthesis; chorismate from D-erythrose 4-phosphate and phosphoenolpyruvate: step 6/7.</text>
</comment>
<dbReference type="HAMAP" id="MF_00210">
    <property type="entry name" value="EPSP_synth"/>
    <property type="match status" value="1"/>
</dbReference>
<dbReference type="InterPro" id="IPR001986">
    <property type="entry name" value="Enolpyruvate_Tfrase_dom"/>
</dbReference>
<dbReference type="PIRSF" id="PIRSF000505">
    <property type="entry name" value="EPSPS"/>
    <property type="match status" value="1"/>
</dbReference>
<dbReference type="GO" id="GO:0003866">
    <property type="term" value="F:3-phosphoshikimate 1-carboxyvinyltransferase activity"/>
    <property type="evidence" value="ECO:0007669"/>
    <property type="project" value="UniProtKB-UniRule"/>
</dbReference>
<dbReference type="GO" id="GO:0005737">
    <property type="term" value="C:cytoplasm"/>
    <property type="evidence" value="ECO:0007669"/>
    <property type="project" value="UniProtKB-SubCell"/>
</dbReference>
<feature type="binding site" evidence="9">
    <location>
        <position position="27"/>
    </location>
    <ligand>
        <name>3-phosphoshikimate</name>
        <dbReference type="ChEBI" id="CHEBI:145989"/>
    </ligand>
</feature>
<evidence type="ECO:0000256" key="7">
    <source>
        <dbReference type="ARBA" id="ARBA00023141"/>
    </source>
</evidence>
<comment type="catalytic activity">
    <reaction evidence="8">
        <text>3-phosphoshikimate + phosphoenolpyruvate = 5-O-(1-carboxyvinyl)-3-phosphoshikimate + phosphate</text>
        <dbReference type="Rhea" id="RHEA:21256"/>
        <dbReference type="ChEBI" id="CHEBI:43474"/>
        <dbReference type="ChEBI" id="CHEBI:57701"/>
        <dbReference type="ChEBI" id="CHEBI:58702"/>
        <dbReference type="ChEBI" id="CHEBI:145989"/>
        <dbReference type="EC" id="2.5.1.19"/>
    </reaction>
    <physiologicalReaction direction="left-to-right" evidence="8">
        <dbReference type="Rhea" id="RHEA:21257"/>
    </physiologicalReaction>
</comment>
<evidence type="ECO:0000256" key="6">
    <source>
        <dbReference type="ARBA" id="ARBA00022679"/>
    </source>
</evidence>
<reference evidence="12" key="1">
    <citation type="journal article" date="2018" name="Science">
        <title>A primordial and reversible TCA cycle in a facultatively chemolithoautotrophic thermophile.</title>
        <authorList>
            <person name="Nunoura T."/>
            <person name="Chikaraishi Y."/>
            <person name="Izaki R."/>
            <person name="Suwa T."/>
            <person name="Sato T."/>
            <person name="Harada T."/>
            <person name="Mori K."/>
            <person name="Kato Y."/>
            <person name="Miyazaki M."/>
            <person name="Shimamura S."/>
            <person name="Yanagawa K."/>
            <person name="Shuto A."/>
            <person name="Ohkouchi N."/>
            <person name="Fujita N."/>
            <person name="Takaki Y."/>
            <person name="Atomi H."/>
            <person name="Takai K."/>
        </authorList>
    </citation>
    <scope>NUCLEOTIDE SEQUENCE [LARGE SCALE GENOMIC DNA]</scope>
    <source>
        <strain evidence="12">DSM 17441 / JCM 13301 / NBRC 103674 / ABI70S6</strain>
    </source>
</reference>
<protein>
    <recommendedName>
        <fullName evidence="9">3-phosphoshikimate 1-carboxyvinyltransferase</fullName>
        <ecNumber evidence="9">2.5.1.19</ecNumber>
    </recommendedName>
    <alternativeName>
        <fullName evidence="9">5-enolpyruvylshikimate-3-phosphate synthase</fullName>
        <shortName evidence="9">EPSP synthase</shortName>
        <shortName evidence="9">EPSPS</shortName>
    </alternativeName>
</protein>
<dbReference type="Gene3D" id="3.65.10.10">
    <property type="entry name" value="Enolpyruvate transferase domain"/>
    <property type="match status" value="2"/>
</dbReference>
<evidence type="ECO:0000313" key="12">
    <source>
        <dbReference type="Proteomes" id="UP000063234"/>
    </source>
</evidence>
<dbReference type="SUPFAM" id="SSF55205">
    <property type="entry name" value="EPT/RTPC-like"/>
    <property type="match status" value="1"/>
</dbReference>
<comment type="function">
    <text evidence="1 9">Catalyzes the transfer of the enolpyruvyl moiety of phosphoenolpyruvate (PEP) to the 5-hydroxyl of shikimate-3-phosphate (S3P) to produce enolpyruvyl shikimate-3-phosphate and inorganic phosphate.</text>
</comment>
<comment type="subunit">
    <text evidence="9">Monomer.</text>
</comment>
<sequence length="423" mass="46412">MKVMVEPLRKPFAKRMKVPADKSLTHRAFMLAALADGVSEVLNPLMSEDCMSTKKCLEMCGVEFQQFDNGYLVKGGSIKEPEDVLHAGNSGTTARLLMGLLAGYDFAFVITGDGSLRRRPMDRVLEPLSQMGLTYIARDGGRYLPVAAKGGSLKGISYRSRVASAQVKSAIILAGLHAEGRTEVEEPFKSRDHTERMLKALGADIVVEGLRVMVRGGQTLSSFKFEVPGDPSSAAFWVALGVLLRGSEVVIEDVLLNPTRIGFFESLKRMGADIEWQVKEERMNEPVGWVKACYSPNLKAIEVKRNDIPYMIDEIPLLALVAAFAEGETVITGASELRVKESDRIKATVSELSKLGADIEELEDGMVIRGPSKLKVGTCWSYRDHRIAMMLAVAGAVSEKGVEIEEAEWVSISYPDFFEELIG</sequence>
<feature type="binding site" evidence="9">
    <location>
        <position position="166"/>
    </location>
    <ligand>
        <name>3-phosphoshikimate</name>
        <dbReference type="ChEBI" id="CHEBI:145989"/>
    </ligand>
</feature>
<dbReference type="PROSITE" id="PS00885">
    <property type="entry name" value="EPSP_SYNTHASE_2"/>
    <property type="match status" value="1"/>
</dbReference>
<evidence type="ECO:0000313" key="11">
    <source>
        <dbReference type="EMBL" id="BAT71305.1"/>
    </source>
</evidence>
<name>A0A0S3QSK6_THET7</name>
<feature type="binding site" evidence="9">
    <location>
        <position position="344"/>
    </location>
    <ligand>
        <name>phosphoenolpyruvate</name>
        <dbReference type="ChEBI" id="CHEBI:58702"/>
    </ligand>
</feature>
<comment type="caution">
    <text evidence="9">Lacks conserved residue(s) required for the propagation of feature annotation.</text>
</comment>
<evidence type="ECO:0000256" key="5">
    <source>
        <dbReference type="ARBA" id="ARBA00022605"/>
    </source>
</evidence>
<evidence type="ECO:0000256" key="9">
    <source>
        <dbReference type="HAMAP-Rule" id="MF_00210"/>
    </source>
</evidence>
<feature type="binding site" evidence="9">
    <location>
        <position position="23"/>
    </location>
    <ligand>
        <name>3-phosphoshikimate</name>
        <dbReference type="ChEBI" id="CHEBI:145989"/>
    </ligand>
</feature>
<evidence type="ECO:0000259" key="10">
    <source>
        <dbReference type="Pfam" id="PF00275"/>
    </source>
</evidence>
<keyword evidence="12" id="KW-1185">Reference proteome</keyword>
<evidence type="ECO:0000256" key="1">
    <source>
        <dbReference type="ARBA" id="ARBA00002174"/>
    </source>
</evidence>
<dbReference type="Pfam" id="PF00275">
    <property type="entry name" value="EPSP_synthase"/>
    <property type="match status" value="1"/>
</dbReference>
<feature type="binding site" evidence="9">
    <location>
        <position position="386"/>
    </location>
    <ligand>
        <name>phosphoenolpyruvate</name>
        <dbReference type="ChEBI" id="CHEBI:58702"/>
    </ligand>
</feature>
<dbReference type="FunFam" id="3.65.10.10:FF:000005">
    <property type="entry name" value="3-phosphoshikimate 1-carboxyvinyltransferase"/>
    <property type="match status" value="1"/>
</dbReference>
<dbReference type="GO" id="GO:0009073">
    <property type="term" value="P:aromatic amino acid family biosynthetic process"/>
    <property type="evidence" value="ECO:0007669"/>
    <property type="project" value="UniProtKB-KW"/>
</dbReference>
<accession>A0A0S3QSK6</accession>
<dbReference type="PANTHER" id="PTHR21090:SF5">
    <property type="entry name" value="PENTAFUNCTIONAL AROM POLYPEPTIDE"/>
    <property type="match status" value="1"/>
</dbReference>
<feature type="binding site" evidence="9">
    <location>
        <position position="22"/>
    </location>
    <ligand>
        <name>phosphoenolpyruvate</name>
        <dbReference type="ChEBI" id="CHEBI:58702"/>
    </ligand>
</feature>
<evidence type="ECO:0000256" key="8">
    <source>
        <dbReference type="ARBA" id="ARBA00044633"/>
    </source>
</evidence>
<feature type="binding site" evidence="9">
    <location>
        <position position="22"/>
    </location>
    <ligand>
        <name>3-phosphoshikimate</name>
        <dbReference type="ChEBI" id="CHEBI:145989"/>
    </ligand>
</feature>
<dbReference type="EMBL" id="AP013035">
    <property type="protein sequence ID" value="BAT71305.1"/>
    <property type="molecule type" value="Genomic_DNA"/>
</dbReference>
<keyword evidence="7 9" id="KW-0057">Aromatic amino acid biosynthesis</keyword>
<organism evidence="11 12">
    <name type="scientific">Thermosulfidibacter takaii (strain DSM 17441 / JCM 13301 / NBRC 103674 / ABI70S6)</name>
    <dbReference type="NCBI Taxonomy" id="1298851"/>
    <lineage>
        <taxon>Bacteria</taxon>
        <taxon>Pseudomonadati</taxon>
        <taxon>Thermosulfidibacterota</taxon>
        <taxon>Thermosulfidibacteria</taxon>
        <taxon>Thermosulfidibacterales</taxon>
        <taxon>Thermosulfidibacteraceae</taxon>
    </lineage>
</organism>
<dbReference type="EC" id="2.5.1.19" evidence="9"/>
<feature type="active site" description="Proton acceptor" evidence="9">
    <location>
        <position position="313"/>
    </location>
</feature>
<comment type="similarity">
    <text evidence="3 9">Belongs to the EPSP synthase family.</text>
</comment>
<feature type="domain" description="Enolpyruvate transferase" evidence="10">
    <location>
        <begin position="11"/>
        <end position="421"/>
    </location>
</feature>
<dbReference type="GO" id="GO:0009423">
    <property type="term" value="P:chorismate biosynthetic process"/>
    <property type="evidence" value="ECO:0007669"/>
    <property type="project" value="UniProtKB-UniRule"/>
</dbReference>
<feature type="binding site" evidence="9">
    <location>
        <position position="166"/>
    </location>
    <ligand>
        <name>phosphoenolpyruvate</name>
        <dbReference type="ChEBI" id="CHEBI:58702"/>
    </ligand>
</feature>
<keyword evidence="6 9" id="KW-0808">Transferase</keyword>
<evidence type="ECO:0000256" key="4">
    <source>
        <dbReference type="ARBA" id="ARBA00022490"/>
    </source>
</evidence>
<dbReference type="CDD" id="cd01556">
    <property type="entry name" value="EPSP_synthase"/>
    <property type="match status" value="1"/>
</dbReference>
<dbReference type="PATRIC" id="fig|1298851.3.peg.517"/>
<feature type="binding site" evidence="9">
    <location>
        <position position="91"/>
    </location>
    <ligand>
        <name>phosphoenolpyruvate</name>
        <dbReference type="ChEBI" id="CHEBI:58702"/>
    </ligand>
</feature>
<dbReference type="InterPro" id="IPR036968">
    <property type="entry name" value="Enolpyruvate_Tfrase_sf"/>
</dbReference>
<keyword evidence="4 9" id="KW-0963">Cytoplasm</keyword>
<dbReference type="KEGG" id="ttk:TST_0498"/>
<evidence type="ECO:0000256" key="2">
    <source>
        <dbReference type="ARBA" id="ARBA00004811"/>
    </source>
</evidence>
<dbReference type="InterPro" id="IPR013792">
    <property type="entry name" value="RNA3'P_cycl/enolpyr_Trfase_a/b"/>
</dbReference>
<dbReference type="FunFam" id="3.65.10.10:FF:000006">
    <property type="entry name" value="3-phosphoshikimate 1-carboxyvinyltransferase"/>
    <property type="match status" value="1"/>
</dbReference>
<dbReference type="AlphaFoldDB" id="A0A0S3QSK6"/>